<gene>
    <name evidence="1" type="ORF">AMECASPLE_024787</name>
</gene>
<sequence length="102" mass="11872">MVIPHQLQVHHSTARNIFHKWKTFKVAANLPRSKPYTLPASVSKLNFKVHKRIIRKKTKAVWVVARKKLLSKKNMATQLRFVSLCLKHKTSGTMSFGERRPQ</sequence>
<comment type="caution">
    <text evidence="1">The sequence shown here is derived from an EMBL/GenBank/DDBJ whole genome shotgun (WGS) entry which is preliminary data.</text>
</comment>
<evidence type="ECO:0000313" key="2">
    <source>
        <dbReference type="Proteomes" id="UP001469553"/>
    </source>
</evidence>
<dbReference type="Proteomes" id="UP001469553">
    <property type="component" value="Unassembled WGS sequence"/>
</dbReference>
<protein>
    <submittedName>
        <fullName evidence="1">Uncharacterized protein</fullName>
    </submittedName>
</protein>
<keyword evidence="2" id="KW-1185">Reference proteome</keyword>
<proteinExistence type="predicted"/>
<name>A0ABV0Y4D9_9TELE</name>
<reference evidence="1 2" key="1">
    <citation type="submission" date="2021-06" db="EMBL/GenBank/DDBJ databases">
        <authorList>
            <person name="Palmer J.M."/>
        </authorList>
    </citation>
    <scope>NUCLEOTIDE SEQUENCE [LARGE SCALE GENOMIC DNA]</scope>
    <source>
        <strain evidence="1 2">AS_MEX2019</strain>
        <tissue evidence="1">Muscle</tissue>
    </source>
</reference>
<organism evidence="1 2">
    <name type="scientific">Ameca splendens</name>
    <dbReference type="NCBI Taxonomy" id="208324"/>
    <lineage>
        <taxon>Eukaryota</taxon>
        <taxon>Metazoa</taxon>
        <taxon>Chordata</taxon>
        <taxon>Craniata</taxon>
        <taxon>Vertebrata</taxon>
        <taxon>Euteleostomi</taxon>
        <taxon>Actinopterygii</taxon>
        <taxon>Neopterygii</taxon>
        <taxon>Teleostei</taxon>
        <taxon>Neoteleostei</taxon>
        <taxon>Acanthomorphata</taxon>
        <taxon>Ovalentaria</taxon>
        <taxon>Atherinomorphae</taxon>
        <taxon>Cyprinodontiformes</taxon>
        <taxon>Goodeidae</taxon>
        <taxon>Ameca</taxon>
    </lineage>
</organism>
<accession>A0ABV0Y4D9</accession>
<dbReference type="EMBL" id="JAHRIP010021199">
    <property type="protein sequence ID" value="MEQ2288642.1"/>
    <property type="molecule type" value="Genomic_DNA"/>
</dbReference>
<evidence type="ECO:0000313" key="1">
    <source>
        <dbReference type="EMBL" id="MEQ2288642.1"/>
    </source>
</evidence>